<accession>G7L6N2</accession>
<dbReference type="EnsemblPlants" id="AES80289">
    <property type="protein sequence ID" value="AES80289"/>
    <property type="gene ID" value="MTR_7g078940"/>
</dbReference>
<dbReference type="PROSITE" id="PS50181">
    <property type="entry name" value="FBOX"/>
    <property type="match status" value="1"/>
</dbReference>
<dbReference type="CDD" id="cd22157">
    <property type="entry name" value="F-box_AtFBW1-like"/>
    <property type="match status" value="1"/>
</dbReference>
<name>G7L6N2_MEDTR</name>
<dbReference type="SUPFAM" id="SSF81383">
    <property type="entry name" value="F-box domain"/>
    <property type="match status" value="1"/>
</dbReference>
<reference evidence="3" key="3">
    <citation type="submission" date="2015-04" db="UniProtKB">
        <authorList>
            <consortium name="EnsemblPlants"/>
        </authorList>
    </citation>
    <scope>IDENTIFICATION</scope>
    <source>
        <strain evidence="3">cv. Jemalong A17</strain>
    </source>
</reference>
<dbReference type="PaxDb" id="3880-AES80289"/>
<dbReference type="Gene3D" id="1.20.1280.50">
    <property type="match status" value="1"/>
</dbReference>
<dbReference type="InterPro" id="IPR001810">
    <property type="entry name" value="F-box_dom"/>
</dbReference>
<evidence type="ECO:0000259" key="1">
    <source>
        <dbReference type="PROSITE" id="PS50181"/>
    </source>
</evidence>
<sequence length="403" mass="46648">MTRRRGKGLDFSHPRRQHPTASIMIPTKLVVLPDDLIFKILSLLPVISLVRFTCVSKSWKTLIFDPTFVKLHLNRSSSTRNPPCTLITRNSYYKIHTIAYTAKGSPSVTSYEKHVLAVVPCSMQRLIENPSFTLFINRCYLFKDEECNECTRMLGTCNGLILHLTTAVFTHPPYLEYWFRLSNPATRTTSPKFGHFPSFPLQICFSFKFRFGYDNSTGTYKVVAYCCNPLEKRSIVRILTVGNFWRDIESFPAVPLHIDYDHDRYCHNGVYFSDTLNWLAIHNHNGIDYDFKNLRVEQFVIVSLELGTETYNQYLLPLGFDEVPPTQPTHYYPMIPILLFEEDHTMILKSIQEHHPLLYNWRDNKVELIQTTASSTFTGDSIDRGGISWYPPNCYVESLVSPI</sequence>
<protein>
    <submittedName>
        <fullName evidence="2">F-box protein interaction domain protein</fullName>
    </submittedName>
</protein>
<feature type="domain" description="F-box" evidence="1">
    <location>
        <begin position="26"/>
        <end position="71"/>
    </location>
</feature>
<dbReference type="NCBIfam" id="TIGR01640">
    <property type="entry name" value="F_box_assoc_1"/>
    <property type="match status" value="1"/>
</dbReference>
<dbReference type="InterPro" id="IPR036047">
    <property type="entry name" value="F-box-like_dom_sf"/>
</dbReference>
<proteinExistence type="predicted"/>
<evidence type="ECO:0000313" key="2">
    <source>
        <dbReference type="EMBL" id="AES80289.1"/>
    </source>
</evidence>
<dbReference type="SMART" id="SM00256">
    <property type="entry name" value="FBOX"/>
    <property type="match status" value="1"/>
</dbReference>
<dbReference type="AlphaFoldDB" id="G7L6N2"/>
<dbReference type="PANTHER" id="PTHR31672:SF13">
    <property type="entry name" value="F-BOX PROTEIN CPR30-LIKE"/>
    <property type="match status" value="1"/>
</dbReference>
<evidence type="ECO:0000313" key="3">
    <source>
        <dbReference type="EnsemblPlants" id="AES80289"/>
    </source>
</evidence>
<gene>
    <name evidence="2" type="ordered locus">MTR_7g078940</name>
</gene>
<reference evidence="2 4" key="2">
    <citation type="journal article" date="2014" name="BMC Genomics">
        <title>An improved genome release (version Mt4.0) for the model legume Medicago truncatula.</title>
        <authorList>
            <person name="Tang H."/>
            <person name="Krishnakumar V."/>
            <person name="Bidwell S."/>
            <person name="Rosen B."/>
            <person name="Chan A."/>
            <person name="Zhou S."/>
            <person name="Gentzbittel L."/>
            <person name="Childs K.L."/>
            <person name="Yandell M."/>
            <person name="Gundlach H."/>
            <person name="Mayer K.F."/>
            <person name="Schwartz D.C."/>
            <person name="Town C.D."/>
        </authorList>
    </citation>
    <scope>GENOME REANNOTATION</scope>
    <source>
        <strain evidence="3 4">cv. Jemalong A17</strain>
    </source>
</reference>
<reference evidence="2 4" key="1">
    <citation type="journal article" date="2011" name="Nature">
        <title>The Medicago genome provides insight into the evolution of rhizobial symbioses.</title>
        <authorList>
            <person name="Young N.D."/>
            <person name="Debelle F."/>
            <person name="Oldroyd G.E."/>
            <person name="Geurts R."/>
            <person name="Cannon S.B."/>
            <person name="Udvardi M.K."/>
            <person name="Benedito V.A."/>
            <person name="Mayer K.F."/>
            <person name="Gouzy J."/>
            <person name="Schoof H."/>
            <person name="Van de Peer Y."/>
            <person name="Proost S."/>
            <person name="Cook D.R."/>
            <person name="Meyers B.C."/>
            <person name="Spannagl M."/>
            <person name="Cheung F."/>
            <person name="De Mita S."/>
            <person name="Krishnakumar V."/>
            <person name="Gundlach H."/>
            <person name="Zhou S."/>
            <person name="Mudge J."/>
            <person name="Bharti A.K."/>
            <person name="Murray J.D."/>
            <person name="Naoumkina M.A."/>
            <person name="Rosen B."/>
            <person name="Silverstein K.A."/>
            <person name="Tang H."/>
            <person name="Rombauts S."/>
            <person name="Zhao P.X."/>
            <person name="Zhou P."/>
            <person name="Barbe V."/>
            <person name="Bardou P."/>
            <person name="Bechner M."/>
            <person name="Bellec A."/>
            <person name="Berger A."/>
            <person name="Berges H."/>
            <person name="Bidwell S."/>
            <person name="Bisseling T."/>
            <person name="Choisne N."/>
            <person name="Couloux A."/>
            <person name="Denny R."/>
            <person name="Deshpande S."/>
            <person name="Dai X."/>
            <person name="Doyle J.J."/>
            <person name="Dudez A.M."/>
            <person name="Farmer A.D."/>
            <person name="Fouteau S."/>
            <person name="Franken C."/>
            <person name="Gibelin C."/>
            <person name="Gish J."/>
            <person name="Goldstein S."/>
            <person name="Gonzalez A.J."/>
            <person name="Green P.J."/>
            <person name="Hallab A."/>
            <person name="Hartog M."/>
            <person name="Hua A."/>
            <person name="Humphray S.J."/>
            <person name="Jeong D.H."/>
            <person name="Jing Y."/>
            <person name="Jocker A."/>
            <person name="Kenton S.M."/>
            <person name="Kim D.J."/>
            <person name="Klee K."/>
            <person name="Lai H."/>
            <person name="Lang C."/>
            <person name="Lin S."/>
            <person name="Macmil S.L."/>
            <person name="Magdelenat G."/>
            <person name="Matthews L."/>
            <person name="McCorrison J."/>
            <person name="Monaghan E.L."/>
            <person name="Mun J.H."/>
            <person name="Najar F.Z."/>
            <person name="Nicholson C."/>
            <person name="Noirot C."/>
            <person name="O'Bleness M."/>
            <person name="Paule C.R."/>
            <person name="Poulain J."/>
            <person name="Prion F."/>
            <person name="Qin B."/>
            <person name="Qu C."/>
            <person name="Retzel E.F."/>
            <person name="Riddle C."/>
            <person name="Sallet E."/>
            <person name="Samain S."/>
            <person name="Samson N."/>
            <person name="Sanders I."/>
            <person name="Saurat O."/>
            <person name="Scarpelli C."/>
            <person name="Schiex T."/>
            <person name="Segurens B."/>
            <person name="Severin A.J."/>
            <person name="Sherrier D.J."/>
            <person name="Shi R."/>
            <person name="Sims S."/>
            <person name="Singer S.R."/>
            <person name="Sinharoy S."/>
            <person name="Sterck L."/>
            <person name="Viollet A."/>
            <person name="Wang B.B."/>
            <person name="Wang K."/>
            <person name="Wang M."/>
            <person name="Wang X."/>
            <person name="Warfsmann J."/>
            <person name="Weissenbach J."/>
            <person name="White D.D."/>
            <person name="White J.D."/>
            <person name="Wiley G.B."/>
            <person name="Wincker P."/>
            <person name="Xing Y."/>
            <person name="Yang L."/>
            <person name="Yao Z."/>
            <person name="Ying F."/>
            <person name="Zhai J."/>
            <person name="Zhou L."/>
            <person name="Zuber A."/>
            <person name="Denarie J."/>
            <person name="Dixon R.A."/>
            <person name="May G.D."/>
            <person name="Schwartz D.C."/>
            <person name="Rogers J."/>
            <person name="Quetier F."/>
            <person name="Town C.D."/>
            <person name="Roe B.A."/>
        </authorList>
    </citation>
    <scope>NUCLEOTIDE SEQUENCE [LARGE SCALE GENOMIC DNA]</scope>
    <source>
        <strain evidence="2">A17</strain>
        <strain evidence="3 4">cv. Jemalong A17</strain>
    </source>
</reference>
<dbReference type="PANTHER" id="PTHR31672">
    <property type="entry name" value="BNACNNG10540D PROTEIN"/>
    <property type="match status" value="1"/>
</dbReference>
<dbReference type="Proteomes" id="UP000002051">
    <property type="component" value="Unassembled WGS sequence"/>
</dbReference>
<dbReference type="HOGENOM" id="CLU_027176_0_1_1"/>
<evidence type="ECO:0000313" key="4">
    <source>
        <dbReference type="Proteomes" id="UP000002051"/>
    </source>
</evidence>
<organism evidence="2 4">
    <name type="scientific">Medicago truncatula</name>
    <name type="common">Barrel medic</name>
    <name type="synonym">Medicago tribuloides</name>
    <dbReference type="NCBI Taxonomy" id="3880"/>
    <lineage>
        <taxon>Eukaryota</taxon>
        <taxon>Viridiplantae</taxon>
        <taxon>Streptophyta</taxon>
        <taxon>Embryophyta</taxon>
        <taxon>Tracheophyta</taxon>
        <taxon>Spermatophyta</taxon>
        <taxon>Magnoliopsida</taxon>
        <taxon>eudicotyledons</taxon>
        <taxon>Gunneridae</taxon>
        <taxon>Pentapetalae</taxon>
        <taxon>rosids</taxon>
        <taxon>fabids</taxon>
        <taxon>Fabales</taxon>
        <taxon>Fabaceae</taxon>
        <taxon>Papilionoideae</taxon>
        <taxon>50 kb inversion clade</taxon>
        <taxon>NPAAA clade</taxon>
        <taxon>Hologalegina</taxon>
        <taxon>IRL clade</taxon>
        <taxon>Trifolieae</taxon>
        <taxon>Medicago</taxon>
    </lineage>
</organism>
<dbReference type="InterPro" id="IPR050796">
    <property type="entry name" value="SCF_F-box_component"/>
</dbReference>
<dbReference type="EMBL" id="CM001223">
    <property type="protein sequence ID" value="AES80289.1"/>
    <property type="molecule type" value="Genomic_DNA"/>
</dbReference>
<keyword evidence="4" id="KW-1185">Reference proteome</keyword>
<dbReference type="InterPro" id="IPR017451">
    <property type="entry name" value="F-box-assoc_interact_dom"/>
</dbReference>
<dbReference type="Pfam" id="PF00646">
    <property type="entry name" value="F-box"/>
    <property type="match status" value="1"/>
</dbReference>